<dbReference type="EMBL" id="CADEPI010000126">
    <property type="protein sequence ID" value="CAB3376293.1"/>
    <property type="molecule type" value="Genomic_DNA"/>
</dbReference>
<dbReference type="SMART" id="SM00591">
    <property type="entry name" value="RWD"/>
    <property type="match status" value="1"/>
</dbReference>
<dbReference type="InterPro" id="IPR016135">
    <property type="entry name" value="UBQ-conjugating_enzyme/RWD"/>
</dbReference>
<keyword evidence="4" id="KW-1185">Reference proteome</keyword>
<reference evidence="3 4" key="1">
    <citation type="submission" date="2020-04" db="EMBL/GenBank/DDBJ databases">
        <authorList>
            <person name="Alioto T."/>
            <person name="Alioto T."/>
            <person name="Gomez Garrido J."/>
        </authorList>
    </citation>
    <scope>NUCLEOTIDE SEQUENCE [LARGE SCALE GENOMIC DNA]</scope>
</reference>
<dbReference type="Gene3D" id="6.20.400.10">
    <property type="match status" value="1"/>
</dbReference>
<protein>
    <recommendedName>
        <fullName evidence="2">RWD domain-containing protein</fullName>
    </recommendedName>
</protein>
<dbReference type="PANTHER" id="PTHR12292">
    <property type="entry name" value="RWD DOMAIN-CONTAINING PROTEIN"/>
    <property type="match status" value="1"/>
</dbReference>
<comment type="caution">
    <text evidence="3">The sequence shown here is derived from an EMBL/GenBank/DDBJ whole genome shotgun (WGS) entry which is preliminary data.</text>
</comment>
<dbReference type="InterPro" id="IPR032378">
    <property type="entry name" value="ZC3H15/TMA46_C"/>
</dbReference>
<dbReference type="FunFam" id="3.10.110.10:FF:000075">
    <property type="entry name" value="RWD domain-containing protein (Gir2)"/>
    <property type="match status" value="1"/>
</dbReference>
<keyword evidence="1" id="KW-0175">Coiled coil</keyword>
<gene>
    <name evidence="3" type="ORF">CLODIP_2_CD04906</name>
</gene>
<accession>A0A8S1DEP5</accession>
<feature type="domain" description="RWD" evidence="2">
    <location>
        <begin position="10"/>
        <end position="112"/>
    </location>
</feature>
<dbReference type="AlphaFoldDB" id="A0A8S1DEP5"/>
<evidence type="ECO:0000256" key="1">
    <source>
        <dbReference type="SAM" id="Coils"/>
    </source>
</evidence>
<name>A0A8S1DEP5_9INSE</name>
<dbReference type="Gene3D" id="3.10.110.10">
    <property type="entry name" value="Ubiquitin Conjugating Enzyme"/>
    <property type="match status" value="1"/>
</dbReference>
<feature type="coiled-coil region" evidence="1">
    <location>
        <begin position="109"/>
        <end position="136"/>
    </location>
</feature>
<evidence type="ECO:0000313" key="3">
    <source>
        <dbReference type="EMBL" id="CAB3376293.1"/>
    </source>
</evidence>
<dbReference type="PROSITE" id="PS50908">
    <property type="entry name" value="RWD"/>
    <property type="match status" value="1"/>
</dbReference>
<evidence type="ECO:0000259" key="2">
    <source>
        <dbReference type="PROSITE" id="PS50908"/>
    </source>
</evidence>
<dbReference type="Pfam" id="PF05773">
    <property type="entry name" value="RWD"/>
    <property type="match status" value="1"/>
</dbReference>
<evidence type="ECO:0000313" key="4">
    <source>
        <dbReference type="Proteomes" id="UP000494165"/>
    </source>
</evidence>
<proteinExistence type="predicted"/>
<dbReference type="Pfam" id="PF16543">
    <property type="entry name" value="DFRP_C"/>
    <property type="match status" value="1"/>
</dbReference>
<dbReference type="OrthoDB" id="277175at2759"/>
<dbReference type="InterPro" id="IPR040213">
    <property type="entry name" value="GIR2-like"/>
</dbReference>
<sequence>MMDHHEEQVNEIEALDSIYCGDFEIISVQPYHEFAIPVRADSDDEVCLSCTLKFTYTPKYPDEVPQIEVQDAENFEETDRLADHLKETAQENLGMVMVFTLVSAAQEWLNQLGDELKDKKEEMVRLKVEAEEEAERKRFEGTRVTVESFMKWKKAFDEEMSVFKKKVKEDKDSKKLTGKELFLQDKTLNESDLKFLEEGDDFKVDETLFEDMDELDLDEIDDEDDS</sequence>
<dbReference type="Proteomes" id="UP000494165">
    <property type="component" value="Unassembled WGS sequence"/>
</dbReference>
<dbReference type="SUPFAM" id="SSF54495">
    <property type="entry name" value="UBC-like"/>
    <property type="match status" value="1"/>
</dbReference>
<dbReference type="CDD" id="cd23816">
    <property type="entry name" value="RWD_RWDD1"/>
    <property type="match status" value="1"/>
</dbReference>
<dbReference type="InterPro" id="IPR006575">
    <property type="entry name" value="RWD_dom"/>
</dbReference>
<organism evidence="3 4">
    <name type="scientific">Cloeon dipterum</name>
    <dbReference type="NCBI Taxonomy" id="197152"/>
    <lineage>
        <taxon>Eukaryota</taxon>
        <taxon>Metazoa</taxon>
        <taxon>Ecdysozoa</taxon>
        <taxon>Arthropoda</taxon>
        <taxon>Hexapoda</taxon>
        <taxon>Insecta</taxon>
        <taxon>Pterygota</taxon>
        <taxon>Palaeoptera</taxon>
        <taxon>Ephemeroptera</taxon>
        <taxon>Pisciforma</taxon>
        <taxon>Baetidae</taxon>
        <taxon>Cloeon</taxon>
    </lineage>
</organism>